<name>A0A1X7GJG4_9SPHN</name>
<keyword evidence="2" id="KW-1185">Reference proteome</keyword>
<dbReference type="Proteomes" id="UP000192934">
    <property type="component" value="Chromosome I"/>
</dbReference>
<dbReference type="STRING" id="941907.SAMN06295910_1913"/>
<evidence type="ECO:0000313" key="2">
    <source>
        <dbReference type="Proteomes" id="UP000192934"/>
    </source>
</evidence>
<evidence type="ECO:0000313" key="1">
    <source>
        <dbReference type="EMBL" id="SMF70629.1"/>
    </source>
</evidence>
<sequence>MTAAPPPARSNTSRRRTFAQVAAEAAADAVSAERAAMAAHIERQCGEIEGLIGKQRMSAEEGSTLKRRLREFARGIAQGLHVDG</sequence>
<accession>A0A1X7GJG4</accession>
<gene>
    <name evidence="1" type="ORF">SAMN06295910_1913</name>
</gene>
<organism evidence="1 2">
    <name type="scientific">Allosphingosinicella indica</name>
    <dbReference type="NCBI Taxonomy" id="941907"/>
    <lineage>
        <taxon>Bacteria</taxon>
        <taxon>Pseudomonadati</taxon>
        <taxon>Pseudomonadota</taxon>
        <taxon>Alphaproteobacteria</taxon>
        <taxon>Sphingomonadales</taxon>
        <taxon>Sphingomonadaceae</taxon>
        <taxon>Allosphingosinicella</taxon>
    </lineage>
</organism>
<dbReference type="RefSeq" id="WP_157123776.1">
    <property type="nucleotide sequence ID" value="NZ_LT840185.1"/>
</dbReference>
<protein>
    <submittedName>
        <fullName evidence="1">Uncharacterized protein</fullName>
    </submittedName>
</protein>
<dbReference type="EMBL" id="LT840185">
    <property type="protein sequence ID" value="SMF70629.1"/>
    <property type="molecule type" value="Genomic_DNA"/>
</dbReference>
<proteinExistence type="predicted"/>
<reference evidence="2" key="1">
    <citation type="submission" date="2017-04" db="EMBL/GenBank/DDBJ databases">
        <authorList>
            <person name="Varghese N."/>
            <person name="Submissions S."/>
        </authorList>
    </citation>
    <scope>NUCLEOTIDE SEQUENCE [LARGE SCALE GENOMIC DNA]</scope>
    <source>
        <strain evidence="2">Dd16</strain>
    </source>
</reference>
<dbReference type="AlphaFoldDB" id="A0A1X7GJG4"/>